<protein>
    <recommendedName>
        <fullName evidence="1">ATP-dependent DNA helicase</fullName>
        <ecNumber evidence="1">5.6.2.3</ecNumber>
    </recommendedName>
</protein>
<dbReference type="GO" id="GO:0006310">
    <property type="term" value="P:DNA recombination"/>
    <property type="evidence" value="ECO:0007669"/>
    <property type="project" value="UniProtKB-KW"/>
</dbReference>
<comment type="similarity">
    <text evidence="1">Belongs to the helicase family.</text>
</comment>
<dbReference type="GeneID" id="66103452"/>
<dbReference type="InterPro" id="IPR051055">
    <property type="entry name" value="PIF1_helicase"/>
</dbReference>
<dbReference type="OrthoDB" id="432234at2759"/>
<accession>A0A9P7W0Y5</accession>
<dbReference type="EC" id="5.6.2.3" evidence="1"/>
<organism evidence="4 5">
    <name type="scientific">Guyanagaster necrorhizus</name>
    <dbReference type="NCBI Taxonomy" id="856835"/>
    <lineage>
        <taxon>Eukaryota</taxon>
        <taxon>Fungi</taxon>
        <taxon>Dikarya</taxon>
        <taxon>Basidiomycota</taxon>
        <taxon>Agaricomycotina</taxon>
        <taxon>Agaricomycetes</taxon>
        <taxon>Agaricomycetidae</taxon>
        <taxon>Agaricales</taxon>
        <taxon>Marasmiineae</taxon>
        <taxon>Physalacriaceae</taxon>
        <taxon>Guyanagaster</taxon>
    </lineage>
</organism>
<dbReference type="PANTHER" id="PTHR47642:SF5">
    <property type="entry name" value="ATP-DEPENDENT DNA HELICASE"/>
    <property type="match status" value="1"/>
</dbReference>
<comment type="caution">
    <text evidence="4">The sequence shown here is derived from an EMBL/GenBank/DDBJ whole genome shotgun (WGS) entry which is preliminary data.</text>
</comment>
<comment type="cofactor">
    <cofactor evidence="1">
        <name>Mg(2+)</name>
        <dbReference type="ChEBI" id="CHEBI:18420"/>
    </cofactor>
</comment>
<dbReference type="InterPro" id="IPR037056">
    <property type="entry name" value="RNase_H1_N_sf"/>
</dbReference>
<dbReference type="PANTHER" id="PTHR47642">
    <property type="entry name" value="ATP-DEPENDENT DNA HELICASE"/>
    <property type="match status" value="1"/>
</dbReference>
<reference evidence="4" key="1">
    <citation type="submission" date="2020-11" db="EMBL/GenBank/DDBJ databases">
        <title>Adaptations for nitrogen fixation in a non-lichenized fungal sporocarp promotes dispersal by wood-feeding termites.</title>
        <authorList>
            <consortium name="DOE Joint Genome Institute"/>
            <person name="Koch R.A."/>
            <person name="Yoon G."/>
            <person name="Arayal U."/>
            <person name="Lail K."/>
            <person name="Amirebrahimi M."/>
            <person name="Labutti K."/>
            <person name="Lipzen A."/>
            <person name="Riley R."/>
            <person name="Barry K."/>
            <person name="Henrissat B."/>
            <person name="Grigoriev I.V."/>
            <person name="Herr J.R."/>
            <person name="Aime M.C."/>
        </authorList>
    </citation>
    <scope>NUCLEOTIDE SEQUENCE</scope>
    <source>
        <strain evidence="4">MCA 3950</strain>
    </source>
</reference>
<dbReference type="Pfam" id="PF05970">
    <property type="entry name" value="PIF1"/>
    <property type="match status" value="1"/>
</dbReference>
<dbReference type="GO" id="GO:0000723">
    <property type="term" value="P:telomere maintenance"/>
    <property type="evidence" value="ECO:0007669"/>
    <property type="project" value="InterPro"/>
</dbReference>
<dbReference type="GO" id="GO:0006281">
    <property type="term" value="P:DNA repair"/>
    <property type="evidence" value="ECO:0007669"/>
    <property type="project" value="UniProtKB-KW"/>
</dbReference>
<dbReference type="RefSeq" id="XP_043043677.1">
    <property type="nucleotide sequence ID" value="XM_043181156.1"/>
</dbReference>
<dbReference type="GO" id="GO:0043139">
    <property type="term" value="F:5'-3' DNA helicase activity"/>
    <property type="evidence" value="ECO:0007669"/>
    <property type="project" value="UniProtKB-EC"/>
</dbReference>
<evidence type="ECO:0000259" key="2">
    <source>
        <dbReference type="Pfam" id="PF01693"/>
    </source>
</evidence>
<keyword evidence="1" id="KW-0233">DNA recombination</keyword>
<dbReference type="GO" id="GO:0004523">
    <property type="term" value="F:RNA-DNA hybrid ribonuclease activity"/>
    <property type="evidence" value="ECO:0007669"/>
    <property type="project" value="InterPro"/>
</dbReference>
<dbReference type="AlphaFoldDB" id="A0A9P7W0Y5"/>
<dbReference type="Pfam" id="PF01693">
    <property type="entry name" value="Cauli_VI"/>
    <property type="match status" value="1"/>
</dbReference>
<comment type="catalytic activity">
    <reaction evidence="1">
        <text>ATP + H2O = ADP + phosphate + H(+)</text>
        <dbReference type="Rhea" id="RHEA:13065"/>
        <dbReference type="ChEBI" id="CHEBI:15377"/>
        <dbReference type="ChEBI" id="CHEBI:15378"/>
        <dbReference type="ChEBI" id="CHEBI:30616"/>
        <dbReference type="ChEBI" id="CHEBI:43474"/>
        <dbReference type="ChEBI" id="CHEBI:456216"/>
        <dbReference type="EC" id="5.6.2.3"/>
    </reaction>
</comment>
<feature type="domain" description="DNA helicase Pif1-like DEAD-box helicase" evidence="3">
    <location>
        <begin position="145"/>
        <end position="265"/>
    </location>
</feature>
<dbReference type="Gene3D" id="3.40.50.300">
    <property type="entry name" value="P-loop containing nucleotide triphosphate hydrolases"/>
    <property type="match status" value="1"/>
</dbReference>
<dbReference type="InterPro" id="IPR011320">
    <property type="entry name" value="RNase_H1_N"/>
</dbReference>
<dbReference type="Gene3D" id="3.40.970.10">
    <property type="entry name" value="Ribonuclease H1, N-terminal domain"/>
    <property type="match status" value="1"/>
</dbReference>
<keyword evidence="1" id="KW-0547">Nucleotide-binding</keyword>
<keyword evidence="1" id="KW-0067">ATP-binding</keyword>
<sequence length="276" mass="30380">MVAKTKFWAVRVGREGPKIYTSWDECEKNVSRYPKAKQKGFATRTLAEEYIAPFLRASSSQAGSKTRLTEPEIIYIDSDSDSDVQIVEKPKPSSAKKPASKRKRLHIELDFDDDSDLEIQLLGGPFSSKMSKGPPEPNEGPSTICLSPEQQHVMNLVKEGRSVFFTGSAGTGKSVLLREIIKALREKPGHVTAITASTGIASVNIGGTTLHSWAGIGLGQDGAKKYADKFIYQKIFETTLKRWRTVDTLIIDEISMLDGKLFDKLVGDVLSSRADV</sequence>
<dbReference type="InterPro" id="IPR027417">
    <property type="entry name" value="P-loop_NTPase"/>
</dbReference>
<evidence type="ECO:0000313" key="4">
    <source>
        <dbReference type="EMBL" id="KAG7450177.1"/>
    </source>
</evidence>
<keyword evidence="5" id="KW-1185">Reference proteome</keyword>
<evidence type="ECO:0000313" key="5">
    <source>
        <dbReference type="Proteomes" id="UP000812287"/>
    </source>
</evidence>
<keyword evidence="1" id="KW-0227">DNA damage</keyword>
<keyword evidence="1" id="KW-0347">Helicase</keyword>
<dbReference type="EMBL" id="MU250526">
    <property type="protein sequence ID" value="KAG7450177.1"/>
    <property type="molecule type" value="Genomic_DNA"/>
</dbReference>
<evidence type="ECO:0000256" key="1">
    <source>
        <dbReference type="RuleBase" id="RU363044"/>
    </source>
</evidence>
<dbReference type="SUPFAM" id="SSF55658">
    <property type="entry name" value="L9 N-domain-like"/>
    <property type="match status" value="1"/>
</dbReference>
<gene>
    <name evidence="4" type="ORF">BT62DRAFT_495462</name>
</gene>
<keyword evidence="1" id="KW-0234">DNA repair</keyword>
<name>A0A9P7W0Y5_9AGAR</name>
<dbReference type="InterPro" id="IPR009027">
    <property type="entry name" value="Ribosomal_bL9/RNase_H1_N"/>
</dbReference>
<keyword evidence="1" id="KW-0378">Hydrolase</keyword>
<evidence type="ECO:0000259" key="3">
    <source>
        <dbReference type="Pfam" id="PF05970"/>
    </source>
</evidence>
<dbReference type="SUPFAM" id="SSF52540">
    <property type="entry name" value="P-loop containing nucleoside triphosphate hydrolases"/>
    <property type="match status" value="1"/>
</dbReference>
<feature type="domain" description="Ribonuclease H1 N-terminal" evidence="2">
    <location>
        <begin position="6"/>
        <end position="50"/>
    </location>
</feature>
<dbReference type="GO" id="GO:0005524">
    <property type="term" value="F:ATP binding"/>
    <property type="evidence" value="ECO:0007669"/>
    <property type="project" value="UniProtKB-KW"/>
</dbReference>
<dbReference type="InterPro" id="IPR010285">
    <property type="entry name" value="DNA_helicase_pif1-like_DEAD"/>
</dbReference>
<dbReference type="Proteomes" id="UP000812287">
    <property type="component" value="Unassembled WGS sequence"/>
</dbReference>
<proteinExistence type="inferred from homology"/>